<sequence length="130" mass="14508">MLIRVGIEKKNPFHSGRKILTFAECLDQPTGVSHLGRGGRGEFGIKCHDREESACKRTEVKFSYGLRLHALACVLLSLPPPLQLKTTDHYGFTNAQNIASFVHIQKECVQCMVNKWETSQPASRVISVQA</sequence>
<name>A0ABD1XX69_9MARC</name>
<dbReference type="EMBL" id="JBHFFA010000007">
    <property type="protein sequence ID" value="KAL2613560.1"/>
    <property type="molecule type" value="Genomic_DNA"/>
</dbReference>
<protein>
    <submittedName>
        <fullName evidence="1">Uncharacterized protein</fullName>
    </submittedName>
</protein>
<dbReference type="AlphaFoldDB" id="A0ABD1XX69"/>
<reference evidence="1 2" key="1">
    <citation type="submission" date="2024-09" db="EMBL/GenBank/DDBJ databases">
        <title>Chromosome-scale assembly of Riccia fluitans.</title>
        <authorList>
            <person name="Paukszto L."/>
            <person name="Sawicki J."/>
            <person name="Karawczyk K."/>
            <person name="Piernik-Szablinska J."/>
            <person name="Szczecinska M."/>
            <person name="Mazdziarz M."/>
        </authorList>
    </citation>
    <scope>NUCLEOTIDE SEQUENCE [LARGE SCALE GENOMIC DNA]</scope>
    <source>
        <strain evidence="1">Rf_01</strain>
        <tissue evidence="1">Aerial parts of the thallus</tissue>
    </source>
</reference>
<accession>A0ABD1XX69</accession>
<keyword evidence="2" id="KW-1185">Reference proteome</keyword>
<gene>
    <name evidence="1" type="ORF">R1flu_025252</name>
</gene>
<proteinExistence type="predicted"/>
<comment type="caution">
    <text evidence="1">The sequence shown here is derived from an EMBL/GenBank/DDBJ whole genome shotgun (WGS) entry which is preliminary data.</text>
</comment>
<organism evidence="1 2">
    <name type="scientific">Riccia fluitans</name>
    <dbReference type="NCBI Taxonomy" id="41844"/>
    <lineage>
        <taxon>Eukaryota</taxon>
        <taxon>Viridiplantae</taxon>
        <taxon>Streptophyta</taxon>
        <taxon>Embryophyta</taxon>
        <taxon>Marchantiophyta</taxon>
        <taxon>Marchantiopsida</taxon>
        <taxon>Marchantiidae</taxon>
        <taxon>Marchantiales</taxon>
        <taxon>Ricciaceae</taxon>
        <taxon>Riccia</taxon>
    </lineage>
</organism>
<evidence type="ECO:0000313" key="1">
    <source>
        <dbReference type="EMBL" id="KAL2613560.1"/>
    </source>
</evidence>
<evidence type="ECO:0000313" key="2">
    <source>
        <dbReference type="Proteomes" id="UP001605036"/>
    </source>
</evidence>
<dbReference type="Proteomes" id="UP001605036">
    <property type="component" value="Unassembled WGS sequence"/>
</dbReference>